<reference evidence="2" key="1">
    <citation type="journal article" date="2023" name="Front. Plant Sci.">
        <title>Chromosomal-level genome assembly of Melastoma candidum provides insights into trichome evolution.</title>
        <authorList>
            <person name="Zhong Y."/>
            <person name="Wu W."/>
            <person name="Sun C."/>
            <person name="Zou P."/>
            <person name="Liu Y."/>
            <person name="Dai S."/>
            <person name="Zhou R."/>
        </authorList>
    </citation>
    <scope>NUCLEOTIDE SEQUENCE [LARGE SCALE GENOMIC DNA]</scope>
</reference>
<protein>
    <submittedName>
        <fullName evidence="1">Uncharacterized protein</fullName>
    </submittedName>
</protein>
<dbReference type="Proteomes" id="UP001057402">
    <property type="component" value="Chromosome 12"/>
</dbReference>
<dbReference type="EMBL" id="CM042891">
    <property type="protein sequence ID" value="KAI4304808.1"/>
    <property type="molecule type" value="Genomic_DNA"/>
</dbReference>
<proteinExistence type="predicted"/>
<evidence type="ECO:0000313" key="1">
    <source>
        <dbReference type="EMBL" id="KAI4304808.1"/>
    </source>
</evidence>
<evidence type="ECO:0000313" key="2">
    <source>
        <dbReference type="Proteomes" id="UP001057402"/>
    </source>
</evidence>
<gene>
    <name evidence="1" type="ORF">MLD38_040274</name>
</gene>
<comment type="caution">
    <text evidence="1">The sequence shown here is derived from an EMBL/GenBank/DDBJ whole genome shotgun (WGS) entry which is preliminary data.</text>
</comment>
<keyword evidence="2" id="KW-1185">Reference proteome</keyword>
<name>A0ACB9L5W2_9MYRT</name>
<accession>A0ACB9L5W2</accession>
<organism evidence="1 2">
    <name type="scientific">Melastoma candidum</name>
    <dbReference type="NCBI Taxonomy" id="119954"/>
    <lineage>
        <taxon>Eukaryota</taxon>
        <taxon>Viridiplantae</taxon>
        <taxon>Streptophyta</taxon>
        <taxon>Embryophyta</taxon>
        <taxon>Tracheophyta</taxon>
        <taxon>Spermatophyta</taxon>
        <taxon>Magnoliopsida</taxon>
        <taxon>eudicotyledons</taxon>
        <taxon>Gunneridae</taxon>
        <taxon>Pentapetalae</taxon>
        <taxon>rosids</taxon>
        <taxon>malvids</taxon>
        <taxon>Myrtales</taxon>
        <taxon>Melastomataceae</taxon>
        <taxon>Melastomatoideae</taxon>
        <taxon>Melastomateae</taxon>
        <taxon>Melastoma</taxon>
    </lineage>
</organism>
<sequence>MIGGIASTTSTQLVFRSIRAHFIKGPKPHLLNPVLGSLFPQDSLLLYNLMLSHPSSHNHYTFTYALKACSSLVIPPQKGLEVHGRVIITGHYSDLFIQNSLLGFYFGRGEAALGMRVFGDVRRPDAVSWSCVVSGLARCGFETEAVGVFSRMDVRPNVGTLVSVVSAACAMRYVGTGKAVHGYAVRNRDECSINLENALLDFYVKCGCLEQAELLFVHMEERDVVSWTSMIGGYVVLGLCGRAIELFREMIERSEAEPNEATIVNVLMACSLSGMSNSGLWVYDYVNRNLCFLLDGAVGNALINMFVKCGHVAKAFEVFSRLPMKDLIAWSSMIGGFAMNGHGLPAVQLFSLMLVHGVSPDDVTFVSLLSACSHSGLVDQGNMFFHAMVSTYGVEPEVQHYTCMVDMYGRAGLLKEAESLIRELSLEAQGQILGALLNACKIHGGESLFEKIKQRLVEARDVSVGTFALLSNAYAGCQKWNESNKVRDDMRHEGLNKIPGSTALLHLENYKGHPKDNPMENYIVIDEDTEGKLGIQRQG</sequence>